<evidence type="ECO:0000313" key="3">
    <source>
        <dbReference type="Proteomes" id="UP000499080"/>
    </source>
</evidence>
<accession>A0A4Y2N6G5</accession>
<feature type="compositionally biased region" description="Basic and acidic residues" evidence="1">
    <location>
        <begin position="35"/>
        <end position="50"/>
    </location>
</feature>
<evidence type="ECO:0000256" key="1">
    <source>
        <dbReference type="SAM" id="MobiDB-lite"/>
    </source>
</evidence>
<dbReference type="EMBL" id="BGPR01008618">
    <property type="protein sequence ID" value="GBN34975.1"/>
    <property type="molecule type" value="Genomic_DNA"/>
</dbReference>
<gene>
    <name evidence="2" type="ORF">AVEN_9931_1</name>
</gene>
<proteinExistence type="predicted"/>
<name>A0A4Y2N6G5_ARAVE</name>
<dbReference type="AlphaFoldDB" id="A0A4Y2N6G5"/>
<organism evidence="2 3">
    <name type="scientific">Araneus ventricosus</name>
    <name type="common">Orbweaver spider</name>
    <name type="synonym">Epeira ventricosa</name>
    <dbReference type="NCBI Taxonomy" id="182803"/>
    <lineage>
        <taxon>Eukaryota</taxon>
        <taxon>Metazoa</taxon>
        <taxon>Ecdysozoa</taxon>
        <taxon>Arthropoda</taxon>
        <taxon>Chelicerata</taxon>
        <taxon>Arachnida</taxon>
        <taxon>Araneae</taxon>
        <taxon>Araneomorphae</taxon>
        <taxon>Entelegynae</taxon>
        <taxon>Araneoidea</taxon>
        <taxon>Araneidae</taxon>
        <taxon>Araneus</taxon>
    </lineage>
</organism>
<reference evidence="2 3" key="1">
    <citation type="journal article" date="2019" name="Sci. Rep.">
        <title>Orb-weaving spider Araneus ventricosus genome elucidates the spidroin gene catalogue.</title>
        <authorList>
            <person name="Kono N."/>
            <person name="Nakamura H."/>
            <person name="Ohtoshi R."/>
            <person name="Moran D.A.P."/>
            <person name="Shinohara A."/>
            <person name="Yoshida Y."/>
            <person name="Fujiwara M."/>
            <person name="Mori M."/>
            <person name="Tomita M."/>
            <person name="Arakawa K."/>
        </authorList>
    </citation>
    <scope>NUCLEOTIDE SEQUENCE [LARGE SCALE GENOMIC DNA]</scope>
</reference>
<comment type="caution">
    <text evidence="2">The sequence shown here is derived from an EMBL/GenBank/DDBJ whole genome shotgun (WGS) entry which is preliminary data.</text>
</comment>
<keyword evidence="3" id="KW-1185">Reference proteome</keyword>
<feature type="region of interest" description="Disordered" evidence="1">
    <location>
        <begin position="30"/>
        <end position="50"/>
    </location>
</feature>
<dbReference type="Proteomes" id="UP000499080">
    <property type="component" value="Unassembled WGS sequence"/>
</dbReference>
<protein>
    <submittedName>
        <fullName evidence="2">Uncharacterized protein</fullName>
    </submittedName>
</protein>
<sequence length="116" mass="13653">MDEEFVKLFVMMAEMKAGLEKKIEAEQEEMLSGQDRLKQEMRSEQERKEEIDNQTLGIRSIMAVFKTQFEIVSSPNGWTDFVIASQLVASSREQRPRFFKEFQLIKLKDLKTIEKT</sequence>
<evidence type="ECO:0000313" key="2">
    <source>
        <dbReference type="EMBL" id="GBN34975.1"/>
    </source>
</evidence>